<dbReference type="InterPro" id="IPR007247">
    <property type="entry name" value="Ureidogly_lyase"/>
</dbReference>
<dbReference type="InterPro" id="IPR011051">
    <property type="entry name" value="RmlC_Cupin_sf"/>
</dbReference>
<dbReference type="PANTHER" id="PTHR12045">
    <property type="entry name" value="ALLANTOICASE"/>
    <property type="match status" value="1"/>
</dbReference>
<dbReference type="CDD" id="cd20298">
    <property type="entry name" value="cupin_UAH"/>
    <property type="match status" value="1"/>
</dbReference>
<dbReference type="Pfam" id="PF04115">
    <property type="entry name" value="Ureidogly_lyase"/>
    <property type="match status" value="1"/>
</dbReference>
<gene>
    <name evidence="8" type="ORF">BDP27DRAFT_1385511</name>
</gene>
<dbReference type="SUPFAM" id="SSF49785">
    <property type="entry name" value="Galactose-binding domain-like"/>
    <property type="match status" value="2"/>
</dbReference>
<organism evidence="8 9">
    <name type="scientific">Rhodocollybia butyracea</name>
    <dbReference type="NCBI Taxonomy" id="206335"/>
    <lineage>
        <taxon>Eukaryota</taxon>
        <taxon>Fungi</taxon>
        <taxon>Dikarya</taxon>
        <taxon>Basidiomycota</taxon>
        <taxon>Agaricomycotina</taxon>
        <taxon>Agaricomycetes</taxon>
        <taxon>Agaricomycetidae</taxon>
        <taxon>Agaricales</taxon>
        <taxon>Marasmiineae</taxon>
        <taxon>Omphalotaceae</taxon>
        <taxon>Rhodocollybia</taxon>
    </lineage>
</organism>
<dbReference type="PANTHER" id="PTHR12045:SF3">
    <property type="entry name" value="INACTIVE ALLANTOICASE-RELATED"/>
    <property type="match status" value="1"/>
</dbReference>
<dbReference type="NCBIfam" id="TIGR02961">
    <property type="entry name" value="allantoicase"/>
    <property type="match status" value="1"/>
</dbReference>
<dbReference type="HAMAP" id="MF_00813">
    <property type="entry name" value="Allantoicase"/>
    <property type="match status" value="1"/>
</dbReference>
<dbReference type="GO" id="GO:0006144">
    <property type="term" value="P:purine nucleobase metabolic process"/>
    <property type="evidence" value="ECO:0007669"/>
    <property type="project" value="UniProtKB-KW"/>
</dbReference>
<proteinExistence type="inferred from homology"/>
<dbReference type="GO" id="GO:0004848">
    <property type="term" value="F:ureidoglycolate hydrolase activity"/>
    <property type="evidence" value="ECO:0007669"/>
    <property type="project" value="InterPro"/>
</dbReference>
<dbReference type="InterPro" id="IPR005164">
    <property type="entry name" value="Allantoicase"/>
</dbReference>
<dbReference type="EMBL" id="JADNRY010000233">
    <property type="protein sequence ID" value="KAF9060654.1"/>
    <property type="molecule type" value="Genomic_DNA"/>
</dbReference>
<dbReference type="Gene3D" id="2.60.120.260">
    <property type="entry name" value="Galactose-binding domain-like"/>
    <property type="match status" value="2"/>
</dbReference>
<dbReference type="AlphaFoldDB" id="A0A9P5PC46"/>
<name>A0A9P5PC46_9AGAR</name>
<evidence type="ECO:0000256" key="5">
    <source>
        <dbReference type="ARBA" id="ARBA00023239"/>
    </source>
</evidence>
<evidence type="ECO:0000313" key="9">
    <source>
        <dbReference type="Proteomes" id="UP000772434"/>
    </source>
</evidence>
<dbReference type="InterPro" id="IPR047233">
    <property type="entry name" value="UAH_cupin"/>
</dbReference>
<dbReference type="Proteomes" id="UP000772434">
    <property type="component" value="Unassembled WGS sequence"/>
</dbReference>
<evidence type="ECO:0000256" key="2">
    <source>
        <dbReference type="ARBA" id="ARBA00011738"/>
    </source>
</evidence>
<keyword evidence="5" id="KW-0456">Lyase</keyword>
<dbReference type="OrthoDB" id="10266039at2759"/>
<dbReference type="Gene3D" id="2.60.120.480">
    <property type="entry name" value="Ureidoglycolate hydrolase"/>
    <property type="match status" value="1"/>
</dbReference>
<feature type="domain" description="Allantoicase" evidence="7">
    <location>
        <begin position="30"/>
        <end position="177"/>
    </location>
</feature>
<dbReference type="GO" id="GO:0000256">
    <property type="term" value="P:allantoin catabolic process"/>
    <property type="evidence" value="ECO:0007669"/>
    <property type="project" value="InterPro"/>
</dbReference>
<dbReference type="InterPro" id="IPR024060">
    <property type="entry name" value="Ureidoglycolate_lyase_dom_sf"/>
</dbReference>
<comment type="subunit">
    <text evidence="2">Homodimer.</text>
</comment>
<evidence type="ECO:0000256" key="6">
    <source>
        <dbReference type="ARBA" id="ARBA00047684"/>
    </source>
</evidence>
<dbReference type="FunFam" id="2.60.120.260:FF:000059">
    <property type="entry name" value="Probable allantoicase"/>
    <property type="match status" value="1"/>
</dbReference>
<protein>
    <submittedName>
        <fullName evidence="8">Galactose-binding domain-like protein</fullName>
    </submittedName>
</protein>
<reference evidence="8" key="1">
    <citation type="submission" date="2020-11" db="EMBL/GenBank/DDBJ databases">
        <authorList>
            <consortium name="DOE Joint Genome Institute"/>
            <person name="Ahrendt S."/>
            <person name="Riley R."/>
            <person name="Andreopoulos W."/>
            <person name="Labutti K."/>
            <person name="Pangilinan J."/>
            <person name="Ruiz-Duenas F.J."/>
            <person name="Barrasa J.M."/>
            <person name="Sanchez-Garcia M."/>
            <person name="Camarero S."/>
            <person name="Miyauchi S."/>
            <person name="Serrano A."/>
            <person name="Linde D."/>
            <person name="Babiker R."/>
            <person name="Drula E."/>
            <person name="Ayuso-Fernandez I."/>
            <person name="Pacheco R."/>
            <person name="Padilla G."/>
            <person name="Ferreira P."/>
            <person name="Barriuso J."/>
            <person name="Kellner H."/>
            <person name="Castanera R."/>
            <person name="Alfaro M."/>
            <person name="Ramirez L."/>
            <person name="Pisabarro A.G."/>
            <person name="Kuo A."/>
            <person name="Tritt A."/>
            <person name="Lipzen A."/>
            <person name="He G."/>
            <person name="Yan M."/>
            <person name="Ng V."/>
            <person name="Cullen D."/>
            <person name="Martin F."/>
            <person name="Rosso M.-N."/>
            <person name="Henrissat B."/>
            <person name="Hibbett D."/>
            <person name="Martinez A.T."/>
            <person name="Grigoriev I.V."/>
        </authorList>
    </citation>
    <scope>NUCLEOTIDE SEQUENCE</scope>
    <source>
        <strain evidence="8">AH 40177</strain>
    </source>
</reference>
<dbReference type="GO" id="GO:0050385">
    <property type="term" value="F:ureidoglycolate lyase activity"/>
    <property type="evidence" value="ECO:0007669"/>
    <property type="project" value="UniProtKB-EC"/>
</dbReference>
<keyword evidence="3" id="KW-0659">Purine metabolism</keyword>
<dbReference type="InterPro" id="IPR008979">
    <property type="entry name" value="Galactose-bd-like_sf"/>
</dbReference>
<evidence type="ECO:0000313" key="8">
    <source>
        <dbReference type="EMBL" id="KAF9060654.1"/>
    </source>
</evidence>
<dbReference type="InterPro" id="IPR015908">
    <property type="entry name" value="Allantoicase_dom"/>
</dbReference>
<sequence>MSFEQIGLENFNTFSGSTDAFTELSSVALGGRVLSVSDEFFAEAFNLLLVGPAPSLKGQFGPNGALYSGWESRRHNPTYDWCIIKLGAPGKILGFDIDTTHFNGNEAPEASVEALYDPSSNDPNPTDSRWTEILPKVKLGPSSRHLFTIPNVPNATFVKLNMYPDGGIARFRVYGNVEPVMPTELTELFDLAHVFAGGRVEFVSDQHFGVGSNLILPGRGKDMGDGWETKRSRSIGHKDWVIIRLHAAALAVLEQVELDTAHFKGNFPESCEIHAVSLAKDVNWTVERSENENWTLILPRTKLGPHRQHYFQLENVENMAFTHVRVTIYPDGGLKRVRILGRRANVEGLESLAVKVALPGLDTTPVPVASKSTSSKSILPALPLTPEAFAPFGQVIQAYGDHTAAPKGTKITPANAGTASKFHKLSLLASSYPPDAQATAGLSVYRCQPLKNIDKDGTTELTVLERHSFTNQAFIPMGCGPEDLESLADPSHRYLVVVAKNGEDDKPDLKTLRAFIANTAQGIVYSTGIWHQPMTGLDKELDFTCVETQIGNGGKEDCEIVELETSVRLRLL</sequence>
<keyword evidence="9" id="KW-1185">Reference proteome</keyword>
<keyword evidence="4" id="KW-0378">Hydrolase</keyword>
<feature type="domain" description="Allantoicase" evidence="7">
    <location>
        <begin position="197"/>
        <end position="343"/>
    </location>
</feature>
<accession>A0A9P5PC46</accession>
<evidence type="ECO:0000256" key="1">
    <source>
        <dbReference type="ARBA" id="ARBA00009242"/>
    </source>
</evidence>
<comment type="caution">
    <text evidence="8">The sequence shown here is derived from an EMBL/GenBank/DDBJ whole genome shotgun (WGS) entry which is preliminary data.</text>
</comment>
<comment type="catalytic activity">
    <reaction evidence="6">
        <text>(S)-ureidoglycolate = urea + glyoxylate</text>
        <dbReference type="Rhea" id="RHEA:11304"/>
        <dbReference type="ChEBI" id="CHEBI:16199"/>
        <dbReference type="ChEBI" id="CHEBI:36655"/>
        <dbReference type="ChEBI" id="CHEBI:57296"/>
        <dbReference type="EC" id="4.3.2.3"/>
    </reaction>
</comment>
<dbReference type="GO" id="GO:0004037">
    <property type="term" value="F:allantoicase activity"/>
    <property type="evidence" value="ECO:0007669"/>
    <property type="project" value="InterPro"/>
</dbReference>
<evidence type="ECO:0000259" key="7">
    <source>
        <dbReference type="Pfam" id="PF03561"/>
    </source>
</evidence>
<evidence type="ECO:0000256" key="3">
    <source>
        <dbReference type="ARBA" id="ARBA00022631"/>
    </source>
</evidence>
<comment type="similarity">
    <text evidence="1">Belongs to the allantoicase family.</text>
</comment>
<dbReference type="Pfam" id="PF03561">
    <property type="entry name" value="Allantoicase"/>
    <property type="match status" value="2"/>
</dbReference>
<dbReference type="SUPFAM" id="SSF51182">
    <property type="entry name" value="RmlC-like cupins"/>
    <property type="match status" value="1"/>
</dbReference>
<evidence type="ECO:0000256" key="4">
    <source>
        <dbReference type="ARBA" id="ARBA00022801"/>
    </source>
</evidence>